<evidence type="ECO:0000256" key="4">
    <source>
        <dbReference type="RuleBase" id="RU000572"/>
    </source>
</evidence>
<dbReference type="GO" id="GO:0006412">
    <property type="term" value="P:translation"/>
    <property type="evidence" value="ECO:0007669"/>
    <property type="project" value="InterPro"/>
</dbReference>
<dbReference type="InterPro" id="IPR001380">
    <property type="entry name" value="Ribosomal_eL13"/>
</dbReference>
<dbReference type="PANTHER" id="PTHR11722">
    <property type="entry name" value="60S RIBOSOMAL PROTEIN L13"/>
    <property type="match status" value="1"/>
</dbReference>
<dbReference type="GO" id="GO:0022625">
    <property type="term" value="C:cytosolic large ribosomal subunit"/>
    <property type="evidence" value="ECO:0007669"/>
    <property type="project" value="TreeGrafter"/>
</dbReference>
<comment type="caution">
    <text evidence="6">The sequence shown here is derived from an EMBL/GenBank/DDBJ whole genome shotgun (WGS) entry which is preliminary data.</text>
</comment>
<dbReference type="Proteomes" id="UP001432322">
    <property type="component" value="Unassembled WGS sequence"/>
</dbReference>
<comment type="similarity">
    <text evidence="1 4">Belongs to the eukaryotic ribosomal protein eL13 family.</text>
</comment>
<feature type="non-terminal residue" evidence="6">
    <location>
        <position position="1"/>
    </location>
</feature>
<evidence type="ECO:0000256" key="5">
    <source>
        <dbReference type="SAM" id="MobiDB-lite"/>
    </source>
</evidence>
<keyword evidence="7" id="KW-1185">Reference proteome</keyword>
<proteinExistence type="inferred from homology"/>
<dbReference type="EMBL" id="BTSY01000005">
    <property type="protein sequence ID" value="GMT27499.1"/>
    <property type="molecule type" value="Genomic_DNA"/>
</dbReference>
<feature type="region of interest" description="Disordered" evidence="5">
    <location>
        <begin position="191"/>
        <end position="215"/>
    </location>
</feature>
<evidence type="ECO:0000256" key="3">
    <source>
        <dbReference type="ARBA" id="ARBA00023274"/>
    </source>
</evidence>
<reference evidence="6" key="1">
    <citation type="submission" date="2023-10" db="EMBL/GenBank/DDBJ databases">
        <title>Genome assembly of Pristionchus species.</title>
        <authorList>
            <person name="Yoshida K."/>
            <person name="Sommer R.J."/>
        </authorList>
    </citation>
    <scope>NUCLEOTIDE SEQUENCE</scope>
    <source>
        <strain evidence="6">RS5133</strain>
    </source>
</reference>
<name>A0AAV5W6B0_9BILA</name>
<gene>
    <name evidence="6" type="ORF">PFISCL1PPCAC_18796</name>
</gene>
<evidence type="ECO:0000313" key="7">
    <source>
        <dbReference type="Proteomes" id="UP001432322"/>
    </source>
</evidence>
<evidence type="ECO:0000313" key="6">
    <source>
        <dbReference type="EMBL" id="GMT27499.1"/>
    </source>
</evidence>
<dbReference type="InterPro" id="IPR018256">
    <property type="entry name" value="Ribosomal_eL13_CS"/>
</dbReference>
<dbReference type="GO" id="GO:0003723">
    <property type="term" value="F:RNA binding"/>
    <property type="evidence" value="ECO:0007669"/>
    <property type="project" value="TreeGrafter"/>
</dbReference>
<sequence length="215" mass="24461">FFQVIMGKGNNIIPNAHFRKHWEMRIKTWFNQPARKQRRRLARVAKASVVAPRPVSGLLRPSVRCVTQRYNTRVRLGRGFTLDELKEAGVNKVEARGIGIAVDYRRTNKSLESQKANVERLKAYKAKLILFPKKLNAPKKGDSSAEELKVAAQLRGTILPLSKIVHEQTARAITDAERKVEVYRHLRRVRADKKYAGKREQKAKADADDGIGKAK</sequence>
<dbReference type="GO" id="GO:0003735">
    <property type="term" value="F:structural constituent of ribosome"/>
    <property type="evidence" value="ECO:0007669"/>
    <property type="project" value="InterPro"/>
</dbReference>
<evidence type="ECO:0000256" key="1">
    <source>
        <dbReference type="ARBA" id="ARBA00005640"/>
    </source>
</evidence>
<dbReference type="HAMAP" id="MF_00499">
    <property type="entry name" value="Ribosomal_eL13"/>
    <property type="match status" value="1"/>
</dbReference>
<keyword evidence="3 4" id="KW-0687">Ribonucleoprotein</keyword>
<evidence type="ECO:0000256" key="2">
    <source>
        <dbReference type="ARBA" id="ARBA00022980"/>
    </source>
</evidence>
<dbReference type="AlphaFoldDB" id="A0AAV5W6B0"/>
<keyword evidence="2 4" id="KW-0689">Ribosomal protein</keyword>
<dbReference type="PANTHER" id="PTHR11722:SF0">
    <property type="entry name" value="LARGE RIBOSOMAL SUBUNIT PROTEIN EL13"/>
    <property type="match status" value="1"/>
</dbReference>
<dbReference type="PROSITE" id="PS01104">
    <property type="entry name" value="RIBOSOMAL_L13E"/>
    <property type="match status" value="1"/>
</dbReference>
<protein>
    <recommendedName>
        <fullName evidence="4">60S ribosomal protein L13</fullName>
    </recommendedName>
</protein>
<dbReference type="Pfam" id="PF01294">
    <property type="entry name" value="Ribosomal_L13e"/>
    <property type="match status" value="1"/>
</dbReference>
<feature type="compositionally biased region" description="Basic and acidic residues" evidence="5">
    <location>
        <begin position="192"/>
        <end position="215"/>
    </location>
</feature>
<accession>A0AAV5W6B0</accession>
<organism evidence="6 7">
    <name type="scientific">Pristionchus fissidentatus</name>
    <dbReference type="NCBI Taxonomy" id="1538716"/>
    <lineage>
        <taxon>Eukaryota</taxon>
        <taxon>Metazoa</taxon>
        <taxon>Ecdysozoa</taxon>
        <taxon>Nematoda</taxon>
        <taxon>Chromadorea</taxon>
        <taxon>Rhabditida</taxon>
        <taxon>Rhabditina</taxon>
        <taxon>Diplogasteromorpha</taxon>
        <taxon>Diplogasteroidea</taxon>
        <taxon>Neodiplogasteridae</taxon>
        <taxon>Pristionchus</taxon>
    </lineage>
</organism>
<dbReference type="Gene3D" id="1.20.5.110">
    <property type="match status" value="1"/>
</dbReference>